<sequence>MSTMDHCDISIVKEENFELIIKTEPQNNNEFYICGESQIKTEEESNSAGDINDTINYGAHCVHTSNVNMKSPWDDFLPIKEQIKFIVRFPDTKNALFFTDYSDQARTRSIYFVK</sequence>
<keyword evidence="2" id="KW-1185">Reference proteome</keyword>
<evidence type="ECO:0000313" key="1">
    <source>
        <dbReference type="EMBL" id="CAG2059836.1"/>
    </source>
</evidence>
<organism evidence="1 2">
    <name type="scientific">Timema podura</name>
    <name type="common">Walking stick</name>
    <dbReference type="NCBI Taxonomy" id="61482"/>
    <lineage>
        <taxon>Eukaryota</taxon>
        <taxon>Metazoa</taxon>
        <taxon>Ecdysozoa</taxon>
        <taxon>Arthropoda</taxon>
        <taxon>Hexapoda</taxon>
        <taxon>Insecta</taxon>
        <taxon>Pterygota</taxon>
        <taxon>Neoptera</taxon>
        <taxon>Polyneoptera</taxon>
        <taxon>Phasmatodea</taxon>
        <taxon>Timematodea</taxon>
        <taxon>Timematoidea</taxon>
        <taxon>Timematidae</taxon>
        <taxon>Timema</taxon>
    </lineage>
</organism>
<dbReference type="EMBL" id="CAJPIN010010657">
    <property type="protein sequence ID" value="CAG2059836.1"/>
    <property type="molecule type" value="Genomic_DNA"/>
</dbReference>
<evidence type="ECO:0000313" key="2">
    <source>
        <dbReference type="Proteomes" id="UP001153148"/>
    </source>
</evidence>
<dbReference type="Proteomes" id="UP001153148">
    <property type="component" value="Unassembled WGS sequence"/>
</dbReference>
<comment type="caution">
    <text evidence="1">The sequence shown here is derived from an EMBL/GenBank/DDBJ whole genome shotgun (WGS) entry which is preliminary data.</text>
</comment>
<reference evidence="1" key="1">
    <citation type="submission" date="2021-03" db="EMBL/GenBank/DDBJ databases">
        <authorList>
            <person name="Tran Van P."/>
        </authorList>
    </citation>
    <scope>NUCLEOTIDE SEQUENCE</scope>
</reference>
<name>A0ABN7NYT1_TIMPD</name>
<accession>A0ABN7NYT1</accession>
<proteinExistence type="predicted"/>
<gene>
    <name evidence="1" type="ORF">TPAB3V08_LOCUS6795</name>
</gene>
<protein>
    <submittedName>
        <fullName evidence="1">Uncharacterized protein</fullName>
    </submittedName>
</protein>